<dbReference type="PANTHER" id="PTHR44379:SF8">
    <property type="entry name" value="XANTHINE DEHYDROGENASE IRON-SULFUR-BINDING SUBUNIT XDHC-RELATED"/>
    <property type="match status" value="1"/>
</dbReference>
<dbReference type="InterPro" id="IPR002888">
    <property type="entry name" value="2Fe-2S-bd"/>
</dbReference>
<dbReference type="InterPro" id="IPR001041">
    <property type="entry name" value="2Fe-2S_ferredoxin-type"/>
</dbReference>
<dbReference type="SUPFAM" id="SSF54292">
    <property type="entry name" value="2Fe-2S ferredoxin-like"/>
    <property type="match status" value="1"/>
</dbReference>
<dbReference type="PROSITE" id="PS51085">
    <property type="entry name" value="2FE2S_FER_2"/>
    <property type="match status" value="1"/>
</dbReference>
<dbReference type="EMBL" id="ADLK01000025">
    <property type="protein sequence ID" value="KMW17938.1"/>
    <property type="molecule type" value="Genomic_DNA"/>
</dbReference>
<dbReference type="InterPro" id="IPR036010">
    <property type="entry name" value="2Fe-2S_ferredoxin-like_sf"/>
</dbReference>
<gene>
    <name evidence="6" type="ORF">HMPREF9470_03419</name>
</gene>
<reference evidence="6 7" key="1">
    <citation type="submission" date="2011-04" db="EMBL/GenBank/DDBJ databases">
        <title>The Genome Sequence of Clostridium citroniae WAL-19142.</title>
        <authorList>
            <consortium name="The Broad Institute Genome Sequencing Platform"/>
            <person name="Earl A."/>
            <person name="Ward D."/>
            <person name="Feldgarden M."/>
            <person name="Gevers D."/>
            <person name="Warren Y.A."/>
            <person name="Tyrrell K.L."/>
            <person name="Citron D.M."/>
            <person name="Goldstein E.J."/>
            <person name="Daigneault M."/>
            <person name="Allen-Vercoe E."/>
            <person name="Young S.K."/>
            <person name="Zeng Q."/>
            <person name="Gargeya S."/>
            <person name="Fitzgerald M."/>
            <person name="Haas B."/>
            <person name="Abouelleil A."/>
            <person name="Alvarado L."/>
            <person name="Arachchi H.M."/>
            <person name="Berlin A."/>
            <person name="Brown A."/>
            <person name="Chapman S.B."/>
            <person name="Chen Z."/>
            <person name="Dunbar C."/>
            <person name="Freedman E."/>
            <person name="Gearin G."/>
            <person name="Gellesch M."/>
            <person name="Goldberg J."/>
            <person name="Griggs A."/>
            <person name="Gujja S."/>
            <person name="Heilman E.R."/>
            <person name="Heiman D."/>
            <person name="Howarth C."/>
            <person name="Larson L."/>
            <person name="Lui A."/>
            <person name="MacDonald P.J."/>
            <person name="Mehta T."/>
            <person name="Montmayeur A."/>
            <person name="Murphy C."/>
            <person name="Neiman D."/>
            <person name="Pearson M."/>
            <person name="Priest M."/>
            <person name="Roberts A."/>
            <person name="Saif S."/>
            <person name="Shea T."/>
            <person name="Shenoy N."/>
            <person name="Sisk P."/>
            <person name="Stolte C."/>
            <person name="Sykes S."/>
            <person name="White J."/>
            <person name="Yandava C."/>
            <person name="Wortman J."/>
            <person name="Nusbaum C."/>
            <person name="Birren B."/>
        </authorList>
    </citation>
    <scope>NUCLEOTIDE SEQUENCE [LARGE SCALE GENOMIC DNA]</scope>
    <source>
        <strain evidence="6 7">WAL-19142</strain>
    </source>
</reference>
<keyword evidence="2" id="KW-0479">Metal-binding</keyword>
<dbReference type="GO" id="GO:0051537">
    <property type="term" value="F:2 iron, 2 sulfur cluster binding"/>
    <property type="evidence" value="ECO:0007669"/>
    <property type="project" value="UniProtKB-KW"/>
</dbReference>
<sequence length="160" mass="17077">MGSELTLKINGETYEFTIGRRLGQIPESETLLETLRERIGLTGTKMSCGQGACGCCAVLMDGKAVASCITLTAECGGKEIVTIEGLSDPVTGELDPIQEAFLSHSAFQCGFCTPGIIIAVKSLLNKNPNPTEEEIKDALSGNYCRCISHYQVIEAVKSIL</sequence>
<dbReference type="PANTHER" id="PTHR44379">
    <property type="entry name" value="OXIDOREDUCTASE WITH IRON-SULFUR SUBUNIT"/>
    <property type="match status" value="1"/>
</dbReference>
<protein>
    <recommendedName>
        <fullName evidence="5">2Fe-2S ferredoxin-type domain-containing protein</fullName>
    </recommendedName>
</protein>
<accession>A0A0J9BYS1</accession>
<name>A0A0J9BYS1_9FIRM</name>
<dbReference type="InterPro" id="IPR036884">
    <property type="entry name" value="2Fe-2S-bd_dom_sf"/>
</dbReference>
<dbReference type="CDD" id="cd00207">
    <property type="entry name" value="fer2"/>
    <property type="match status" value="1"/>
</dbReference>
<dbReference type="GeneID" id="93165564"/>
<evidence type="ECO:0000256" key="4">
    <source>
        <dbReference type="ARBA" id="ARBA00023014"/>
    </source>
</evidence>
<dbReference type="Pfam" id="PF01799">
    <property type="entry name" value="Fer2_2"/>
    <property type="match status" value="1"/>
</dbReference>
<dbReference type="InterPro" id="IPR012675">
    <property type="entry name" value="Beta-grasp_dom_sf"/>
</dbReference>
<dbReference type="InterPro" id="IPR051452">
    <property type="entry name" value="Diverse_Oxidoreductases"/>
</dbReference>
<evidence type="ECO:0000256" key="1">
    <source>
        <dbReference type="ARBA" id="ARBA00022714"/>
    </source>
</evidence>
<proteinExistence type="predicted"/>
<organism evidence="6 7">
    <name type="scientific">[Clostridium] citroniae WAL-19142</name>
    <dbReference type="NCBI Taxonomy" id="742734"/>
    <lineage>
        <taxon>Bacteria</taxon>
        <taxon>Bacillati</taxon>
        <taxon>Bacillota</taxon>
        <taxon>Clostridia</taxon>
        <taxon>Lachnospirales</taxon>
        <taxon>Lachnospiraceae</taxon>
        <taxon>Enterocloster</taxon>
    </lineage>
</organism>
<keyword evidence="1" id="KW-0001">2Fe-2S</keyword>
<dbReference type="Gene3D" id="3.10.20.30">
    <property type="match status" value="1"/>
</dbReference>
<keyword evidence="4" id="KW-0411">Iron-sulfur</keyword>
<dbReference type="PATRIC" id="fig|742734.4.peg.3667"/>
<dbReference type="OrthoDB" id="9796880at2"/>
<dbReference type="GO" id="GO:0046872">
    <property type="term" value="F:metal ion binding"/>
    <property type="evidence" value="ECO:0007669"/>
    <property type="project" value="UniProtKB-KW"/>
</dbReference>
<evidence type="ECO:0000313" key="7">
    <source>
        <dbReference type="Proteomes" id="UP000037392"/>
    </source>
</evidence>
<dbReference type="RefSeq" id="WP_007859286.1">
    <property type="nucleotide sequence ID" value="NZ_KQ235879.1"/>
</dbReference>
<dbReference type="SUPFAM" id="SSF47741">
    <property type="entry name" value="CO dehydrogenase ISP C-domain like"/>
    <property type="match status" value="1"/>
</dbReference>
<evidence type="ECO:0000256" key="2">
    <source>
        <dbReference type="ARBA" id="ARBA00022723"/>
    </source>
</evidence>
<dbReference type="GO" id="GO:0016491">
    <property type="term" value="F:oxidoreductase activity"/>
    <property type="evidence" value="ECO:0007669"/>
    <property type="project" value="InterPro"/>
</dbReference>
<keyword evidence="3" id="KW-0408">Iron</keyword>
<comment type="caution">
    <text evidence="6">The sequence shown here is derived from an EMBL/GenBank/DDBJ whole genome shotgun (WGS) entry which is preliminary data.</text>
</comment>
<dbReference type="AlphaFoldDB" id="A0A0J9BYS1"/>
<evidence type="ECO:0000259" key="5">
    <source>
        <dbReference type="PROSITE" id="PS51085"/>
    </source>
</evidence>
<dbReference type="Proteomes" id="UP000037392">
    <property type="component" value="Unassembled WGS sequence"/>
</dbReference>
<feature type="domain" description="2Fe-2S ferredoxin-type" evidence="5">
    <location>
        <begin position="3"/>
        <end position="86"/>
    </location>
</feature>
<evidence type="ECO:0000256" key="3">
    <source>
        <dbReference type="ARBA" id="ARBA00023004"/>
    </source>
</evidence>
<dbReference type="Pfam" id="PF00111">
    <property type="entry name" value="Fer2"/>
    <property type="match status" value="1"/>
</dbReference>
<dbReference type="Gene3D" id="1.10.150.120">
    <property type="entry name" value="[2Fe-2S]-binding domain"/>
    <property type="match status" value="1"/>
</dbReference>
<evidence type="ECO:0000313" key="6">
    <source>
        <dbReference type="EMBL" id="KMW17938.1"/>
    </source>
</evidence>